<feature type="compositionally biased region" description="Gly residues" evidence="1">
    <location>
        <begin position="1"/>
        <end position="15"/>
    </location>
</feature>
<organism evidence="2 3">
    <name type="scientific">Zingiber officinale</name>
    <name type="common">Ginger</name>
    <name type="synonym">Amomum zingiber</name>
    <dbReference type="NCBI Taxonomy" id="94328"/>
    <lineage>
        <taxon>Eukaryota</taxon>
        <taxon>Viridiplantae</taxon>
        <taxon>Streptophyta</taxon>
        <taxon>Embryophyta</taxon>
        <taxon>Tracheophyta</taxon>
        <taxon>Spermatophyta</taxon>
        <taxon>Magnoliopsida</taxon>
        <taxon>Liliopsida</taxon>
        <taxon>Zingiberales</taxon>
        <taxon>Zingiberaceae</taxon>
        <taxon>Zingiber</taxon>
    </lineage>
</organism>
<gene>
    <name evidence="2" type="ORF">ZIOFF_011436</name>
</gene>
<proteinExistence type="predicted"/>
<evidence type="ECO:0000313" key="2">
    <source>
        <dbReference type="EMBL" id="KAG6529240.1"/>
    </source>
</evidence>
<accession>A0A8J5I811</accession>
<dbReference type="EMBL" id="JACMSC010000003">
    <property type="protein sequence ID" value="KAG6529240.1"/>
    <property type="molecule type" value="Genomic_DNA"/>
</dbReference>
<sequence>MYGGASDGEGIGVGHDAGAPKKIPSASSMPWVRNLRRYVGSGAGLGSEALMDESSRGRKNELEGKKKGKNQRRRNGGVGVEAVEKDEKAELDDEEES</sequence>
<feature type="compositionally biased region" description="Basic residues" evidence="1">
    <location>
        <begin position="66"/>
        <end position="75"/>
    </location>
</feature>
<evidence type="ECO:0000313" key="3">
    <source>
        <dbReference type="Proteomes" id="UP000734854"/>
    </source>
</evidence>
<evidence type="ECO:0000256" key="1">
    <source>
        <dbReference type="SAM" id="MobiDB-lite"/>
    </source>
</evidence>
<feature type="compositionally biased region" description="Basic and acidic residues" evidence="1">
    <location>
        <begin position="53"/>
        <end position="65"/>
    </location>
</feature>
<dbReference type="AlphaFoldDB" id="A0A8J5I811"/>
<comment type="caution">
    <text evidence="2">The sequence shown here is derived from an EMBL/GenBank/DDBJ whole genome shotgun (WGS) entry which is preliminary data.</text>
</comment>
<protein>
    <submittedName>
        <fullName evidence="2">Uncharacterized protein</fullName>
    </submittedName>
</protein>
<name>A0A8J5I811_ZINOF</name>
<dbReference type="Proteomes" id="UP000734854">
    <property type="component" value="Unassembled WGS sequence"/>
</dbReference>
<feature type="region of interest" description="Disordered" evidence="1">
    <location>
        <begin position="1"/>
        <end position="97"/>
    </location>
</feature>
<keyword evidence="3" id="KW-1185">Reference proteome</keyword>
<reference evidence="2 3" key="1">
    <citation type="submission" date="2020-08" db="EMBL/GenBank/DDBJ databases">
        <title>Plant Genome Project.</title>
        <authorList>
            <person name="Zhang R.-G."/>
        </authorList>
    </citation>
    <scope>NUCLEOTIDE SEQUENCE [LARGE SCALE GENOMIC DNA]</scope>
    <source>
        <tissue evidence="2">Rhizome</tissue>
    </source>
</reference>